<evidence type="ECO:0000313" key="1">
    <source>
        <dbReference type="EMBL" id="STX81205.1"/>
    </source>
</evidence>
<organism evidence="1 2">
    <name type="scientific">Legionella busanensis</name>
    <dbReference type="NCBI Taxonomy" id="190655"/>
    <lineage>
        <taxon>Bacteria</taxon>
        <taxon>Pseudomonadati</taxon>
        <taxon>Pseudomonadota</taxon>
        <taxon>Gammaproteobacteria</taxon>
        <taxon>Legionellales</taxon>
        <taxon>Legionellaceae</taxon>
        <taxon>Legionella</taxon>
    </lineage>
</organism>
<dbReference type="EMBL" id="UGOD01000002">
    <property type="protein sequence ID" value="STX81205.1"/>
    <property type="molecule type" value="Genomic_DNA"/>
</dbReference>
<dbReference type="AlphaFoldDB" id="A0A378KC64"/>
<evidence type="ECO:0000313" key="2">
    <source>
        <dbReference type="Proteomes" id="UP000254794"/>
    </source>
</evidence>
<gene>
    <name evidence="1" type="ORF">NCTC13316_03072</name>
</gene>
<dbReference type="RefSeq" id="WP_115332617.1">
    <property type="nucleotide sequence ID" value="NZ_CAAAHP010000005.1"/>
</dbReference>
<protein>
    <submittedName>
        <fullName evidence="1">Uncharacterized protein conserved in bacteria</fullName>
    </submittedName>
</protein>
<keyword evidence="2" id="KW-1185">Reference proteome</keyword>
<dbReference type="Proteomes" id="UP000254794">
    <property type="component" value="Unassembled WGS sequence"/>
</dbReference>
<proteinExistence type="predicted"/>
<name>A0A378KC64_9GAMM</name>
<accession>A0A378KC64</accession>
<dbReference type="OrthoDB" id="595481at2"/>
<sequence length="94" mass="10753">MKKSSKQISDDEQAMISELEAGGYDSVSNETAEIERITKIFRENGTKVKRVNIRMTQRDVEKAQALAIREGIPYATLLTNILHRYLTGRLKEVR</sequence>
<reference evidence="1 2" key="1">
    <citation type="submission" date="2018-06" db="EMBL/GenBank/DDBJ databases">
        <authorList>
            <consortium name="Pathogen Informatics"/>
            <person name="Doyle S."/>
        </authorList>
    </citation>
    <scope>NUCLEOTIDE SEQUENCE [LARGE SCALE GENOMIC DNA]</scope>
    <source>
        <strain evidence="1 2">NCTC13316</strain>
    </source>
</reference>